<protein>
    <submittedName>
        <fullName evidence="2">Amino acid-binding ACT</fullName>
    </submittedName>
</protein>
<evidence type="ECO:0000313" key="3">
    <source>
        <dbReference type="Proteomes" id="UP000186323"/>
    </source>
</evidence>
<dbReference type="EMBL" id="LT630450">
    <property type="protein sequence ID" value="SFV72250.1"/>
    <property type="molecule type" value="Genomic_DNA"/>
</dbReference>
<dbReference type="KEGG" id="dpg:DESPIGER_0360"/>
<dbReference type="AlphaFoldDB" id="A0A1K1LC13"/>
<dbReference type="InterPro" id="IPR045739">
    <property type="entry name" value="ACT_dom_pair"/>
</dbReference>
<dbReference type="InterPro" id="IPR045865">
    <property type="entry name" value="ACT-like_dom_sf"/>
</dbReference>
<dbReference type="Gene3D" id="3.30.2130.10">
    <property type="entry name" value="VC0802-like"/>
    <property type="match status" value="1"/>
</dbReference>
<dbReference type="PANTHER" id="PTHR40099:SF1">
    <property type="entry name" value="ACETOLACTATE SYNTHASE, SMALL SUBUNIT"/>
    <property type="match status" value="1"/>
</dbReference>
<reference evidence="3" key="1">
    <citation type="submission" date="2016-10" db="EMBL/GenBank/DDBJ databases">
        <authorList>
            <person name="Wegmann U."/>
        </authorList>
    </citation>
    <scope>NUCLEOTIDE SEQUENCE [LARGE SCALE GENOMIC DNA]</scope>
</reference>
<sequence>MKAEQLSVFLENRAGRLAEVTHTLAEAGVNIRALSLADTSDFGILRLIVDDQEKAKSVLKEHSFTLGRTSVVAVQVPDTPGGLDSVLQFVSQHGINVEYMYAFITREADCAIMIFRFDKTDQAVDLLKGNGFTVLPPDQLFGNKD</sequence>
<dbReference type="CDD" id="cd04882">
    <property type="entry name" value="ACT_Bt0572_2"/>
    <property type="match status" value="1"/>
</dbReference>
<dbReference type="OrthoDB" id="9790662at2"/>
<dbReference type="InterPro" id="IPR002912">
    <property type="entry name" value="ACT_dom"/>
</dbReference>
<dbReference type="Pfam" id="PF19571">
    <property type="entry name" value="ACT_8"/>
    <property type="match status" value="1"/>
</dbReference>
<evidence type="ECO:0000313" key="2">
    <source>
        <dbReference type="EMBL" id="SFV72250.1"/>
    </source>
</evidence>
<feature type="domain" description="ACT" evidence="1">
    <location>
        <begin position="5"/>
        <end position="81"/>
    </location>
</feature>
<dbReference type="PROSITE" id="PS51671">
    <property type="entry name" value="ACT"/>
    <property type="match status" value="1"/>
</dbReference>
<accession>A0A1K1LC13</accession>
<dbReference type="SUPFAM" id="SSF55021">
    <property type="entry name" value="ACT-like"/>
    <property type="match status" value="2"/>
</dbReference>
<dbReference type="CDD" id="cd04908">
    <property type="entry name" value="ACT_Bt0572_1"/>
    <property type="match status" value="1"/>
</dbReference>
<proteinExistence type="predicted"/>
<name>A0A1K1LC13_9BACT</name>
<evidence type="ECO:0000259" key="1">
    <source>
        <dbReference type="PROSITE" id="PS51671"/>
    </source>
</evidence>
<keyword evidence="3" id="KW-1185">Reference proteome</keyword>
<dbReference type="Proteomes" id="UP000186323">
    <property type="component" value="Chromosome I"/>
</dbReference>
<dbReference type="PANTHER" id="PTHR40099">
    <property type="entry name" value="ACETOLACTATE SYNTHASE, SMALL SUBUNIT"/>
    <property type="match status" value="1"/>
</dbReference>
<gene>
    <name evidence="2" type="ORF">DESPIGER_0360</name>
</gene>
<dbReference type="RefSeq" id="WP_072332289.1">
    <property type="nucleotide sequence ID" value="NZ_CALJDE010000062.1"/>
</dbReference>
<organism evidence="2 3">
    <name type="scientific">Desulfovibrio piger</name>
    <dbReference type="NCBI Taxonomy" id="901"/>
    <lineage>
        <taxon>Bacteria</taxon>
        <taxon>Pseudomonadati</taxon>
        <taxon>Thermodesulfobacteriota</taxon>
        <taxon>Desulfovibrionia</taxon>
        <taxon>Desulfovibrionales</taxon>
        <taxon>Desulfovibrionaceae</taxon>
        <taxon>Desulfovibrio</taxon>
    </lineage>
</organism>